<proteinExistence type="predicted"/>
<dbReference type="InterPro" id="IPR036938">
    <property type="entry name" value="PAP2/HPO_sf"/>
</dbReference>
<feature type="transmembrane region" description="Helical" evidence="1">
    <location>
        <begin position="189"/>
        <end position="211"/>
    </location>
</feature>
<dbReference type="RefSeq" id="WP_137450075.1">
    <property type="nucleotide sequence ID" value="NZ_SZZH01000003.1"/>
</dbReference>
<sequence>MSVATWGPYAAATLALLGLLALPRLRPRHTTRLTEFLVLRGAVLALMALVLALLTDAAAEGDGLTVIDRPVWSALIAQRTPLRTAVATIASDVGSTGVMAVLAGAAAVFLVWRRRRAEAVLVLVVTAGAGLIVLIAKPIVGRVRPPAEFRLAVESNQSFPSGHAVASAAVLGVLAAVFAPLLHRRWQQLMVRVLAVVAVLTIGLSRLYLGVHWATDVVGGALAGTGWLLLCLTGYAWWCSRPARSEICVGRRIVPSLGRWSPPAAF</sequence>
<evidence type="ECO:0000256" key="1">
    <source>
        <dbReference type="SAM" id="Phobius"/>
    </source>
</evidence>
<dbReference type="Gene3D" id="1.20.144.10">
    <property type="entry name" value="Phosphatidic acid phosphatase type 2/haloperoxidase"/>
    <property type="match status" value="1"/>
</dbReference>
<dbReference type="Pfam" id="PF01569">
    <property type="entry name" value="PAP2"/>
    <property type="match status" value="1"/>
</dbReference>
<feature type="transmembrane region" description="Helical" evidence="1">
    <location>
        <begin position="6"/>
        <end position="25"/>
    </location>
</feature>
<reference evidence="3 4" key="1">
    <citation type="submission" date="2019-05" db="EMBL/GenBank/DDBJ databases">
        <title>Nakamurella sp. N5BH11, whole genome shotgun sequence.</title>
        <authorList>
            <person name="Tuo L."/>
        </authorList>
    </citation>
    <scope>NUCLEOTIDE SEQUENCE [LARGE SCALE GENOMIC DNA]</scope>
    <source>
        <strain evidence="3 4">N5BH11</strain>
    </source>
</reference>
<dbReference type="EMBL" id="SZZH01000003">
    <property type="protein sequence ID" value="TKV58412.1"/>
    <property type="molecule type" value="Genomic_DNA"/>
</dbReference>
<feature type="transmembrane region" description="Helical" evidence="1">
    <location>
        <begin position="37"/>
        <end position="55"/>
    </location>
</feature>
<name>A0A4U6QEK0_9ACTN</name>
<dbReference type="CDD" id="cd03392">
    <property type="entry name" value="PAP2_like_2"/>
    <property type="match status" value="1"/>
</dbReference>
<evidence type="ECO:0000313" key="3">
    <source>
        <dbReference type="EMBL" id="TKV58412.1"/>
    </source>
</evidence>
<evidence type="ECO:0000313" key="4">
    <source>
        <dbReference type="Proteomes" id="UP000306985"/>
    </source>
</evidence>
<keyword evidence="4" id="KW-1185">Reference proteome</keyword>
<dbReference type="SMART" id="SM00014">
    <property type="entry name" value="acidPPc"/>
    <property type="match status" value="1"/>
</dbReference>
<dbReference type="Proteomes" id="UP000306985">
    <property type="component" value="Unassembled WGS sequence"/>
</dbReference>
<organism evidence="3 4">
    <name type="scientific">Nakamurella flava</name>
    <dbReference type="NCBI Taxonomy" id="2576308"/>
    <lineage>
        <taxon>Bacteria</taxon>
        <taxon>Bacillati</taxon>
        <taxon>Actinomycetota</taxon>
        <taxon>Actinomycetes</taxon>
        <taxon>Nakamurellales</taxon>
        <taxon>Nakamurellaceae</taxon>
        <taxon>Nakamurella</taxon>
    </lineage>
</organism>
<dbReference type="InterPro" id="IPR000326">
    <property type="entry name" value="PAP2/HPO"/>
</dbReference>
<feature type="transmembrane region" description="Helical" evidence="1">
    <location>
        <begin position="119"/>
        <end position="140"/>
    </location>
</feature>
<feature type="transmembrane region" description="Helical" evidence="1">
    <location>
        <begin position="217"/>
        <end position="238"/>
    </location>
</feature>
<keyword evidence="1" id="KW-1133">Transmembrane helix</keyword>
<comment type="caution">
    <text evidence="3">The sequence shown here is derived from an EMBL/GenBank/DDBJ whole genome shotgun (WGS) entry which is preliminary data.</text>
</comment>
<feature type="transmembrane region" description="Helical" evidence="1">
    <location>
        <begin position="160"/>
        <end position="182"/>
    </location>
</feature>
<accession>A0A4U6QEK0</accession>
<keyword evidence="1" id="KW-0812">Transmembrane</keyword>
<gene>
    <name evidence="3" type="ORF">FDO65_12640</name>
</gene>
<keyword evidence="1" id="KW-0472">Membrane</keyword>
<dbReference type="PANTHER" id="PTHR14969:SF13">
    <property type="entry name" value="AT30094P"/>
    <property type="match status" value="1"/>
</dbReference>
<dbReference type="OrthoDB" id="5289372at2"/>
<feature type="transmembrane region" description="Helical" evidence="1">
    <location>
        <begin position="93"/>
        <end position="112"/>
    </location>
</feature>
<protein>
    <submittedName>
        <fullName evidence="3">Phosphatase PAP2 family protein</fullName>
    </submittedName>
</protein>
<dbReference type="AlphaFoldDB" id="A0A4U6QEK0"/>
<evidence type="ECO:0000259" key="2">
    <source>
        <dbReference type="SMART" id="SM00014"/>
    </source>
</evidence>
<feature type="domain" description="Phosphatidic acid phosphatase type 2/haloperoxidase" evidence="2">
    <location>
        <begin position="119"/>
        <end position="232"/>
    </location>
</feature>
<dbReference type="SUPFAM" id="SSF48317">
    <property type="entry name" value="Acid phosphatase/Vanadium-dependent haloperoxidase"/>
    <property type="match status" value="1"/>
</dbReference>
<dbReference type="PANTHER" id="PTHR14969">
    <property type="entry name" value="SPHINGOSINE-1-PHOSPHATE PHOSPHOHYDROLASE"/>
    <property type="match status" value="1"/>
</dbReference>